<feature type="chain" id="PRO_5046476708" evidence="1">
    <location>
        <begin position="24"/>
        <end position="125"/>
    </location>
</feature>
<accession>A0ABV6PEA9</accession>
<keyword evidence="1" id="KW-0732">Signal</keyword>
<evidence type="ECO:0000313" key="3">
    <source>
        <dbReference type="Proteomes" id="UP001589943"/>
    </source>
</evidence>
<feature type="signal peptide" evidence="1">
    <location>
        <begin position="1"/>
        <end position="23"/>
    </location>
</feature>
<name>A0ABV6PEA9_9SPHN</name>
<gene>
    <name evidence="2" type="ORF">ACFFF7_01905</name>
</gene>
<dbReference type="EMBL" id="JBHLTL010000001">
    <property type="protein sequence ID" value="MFC0588160.1"/>
    <property type="molecule type" value="Genomic_DNA"/>
</dbReference>
<dbReference type="RefSeq" id="WP_379479667.1">
    <property type="nucleotide sequence ID" value="NZ_JBHLTL010000001.1"/>
</dbReference>
<protein>
    <submittedName>
        <fullName evidence="2">Uncharacterized protein</fullName>
    </submittedName>
</protein>
<keyword evidence="3" id="KW-1185">Reference proteome</keyword>
<evidence type="ECO:0000313" key="2">
    <source>
        <dbReference type="EMBL" id="MFC0588160.1"/>
    </source>
</evidence>
<sequence>MKATALFCALTVGASLFSSVAMADDPRDPLLSRSAEARARDKAIIRRLNQDELAHVRERDARYAAGWQAYREQGGRAESYGSARAEHSRAMDDYARQRAEYDRQRAAWRRAVQMCESGHYEYCDG</sequence>
<evidence type="ECO:0000256" key="1">
    <source>
        <dbReference type="SAM" id="SignalP"/>
    </source>
</evidence>
<organism evidence="2 3">
    <name type="scientific">Novosphingobium aquiterrae</name>
    <dbReference type="NCBI Taxonomy" id="624388"/>
    <lineage>
        <taxon>Bacteria</taxon>
        <taxon>Pseudomonadati</taxon>
        <taxon>Pseudomonadota</taxon>
        <taxon>Alphaproteobacteria</taxon>
        <taxon>Sphingomonadales</taxon>
        <taxon>Sphingomonadaceae</taxon>
        <taxon>Novosphingobium</taxon>
    </lineage>
</organism>
<reference evidence="2 3" key="1">
    <citation type="submission" date="2024-09" db="EMBL/GenBank/DDBJ databases">
        <authorList>
            <person name="Sun Q."/>
            <person name="Mori K."/>
        </authorList>
    </citation>
    <scope>NUCLEOTIDE SEQUENCE [LARGE SCALE GENOMIC DNA]</scope>
    <source>
        <strain evidence="2 3">NCAIM B.02537</strain>
    </source>
</reference>
<comment type="caution">
    <text evidence="2">The sequence shown here is derived from an EMBL/GenBank/DDBJ whole genome shotgun (WGS) entry which is preliminary data.</text>
</comment>
<proteinExistence type="predicted"/>
<dbReference type="Proteomes" id="UP001589943">
    <property type="component" value="Unassembled WGS sequence"/>
</dbReference>